<feature type="compositionally biased region" description="Low complexity" evidence="1">
    <location>
        <begin position="1"/>
        <end position="13"/>
    </location>
</feature>
<dbReference type="AlphaFoldDB" id="A0A7W7CWV9"/>
<keyword evidence="4" id="KW-1185">Reference proteome</keyword>
<feature type="region of interest" description="Disordered" evidence="1">
    <location>
        <begin position="231"/>
        <end position="267"/>
    </location>
</feature>
<name>A0A7W7CWV9_9ACTN</name>
<keyword evidence="2" id="KW-0472">Membrane</keyword>
<gene>
    <name evidence="3" type="ORF">BKA14_006312</name>
</gene>
<proteinExistence type="predicted"/>
<keyword evidence="2" id="KW-1133">Transmembrane helix</keyword>
<evidence type="ECO:0000313" key="4">
    <source>
        <dbReference type="Proteomes" id="UP000542742"/>
    </source>
</evidence>
<feature type="transmembrane region" description="Helical" evidence="2">
    <location>
        <begin position="136"/>
        <end position="157"/>
    </location>
</feature>
<feature type="transmembrane region" description="Helical" evidence="2">
    <location>
        <begin position="177"/>
        <end position="199"/>
    </location>
</feature>
<protein>
    <submittedName>
        <fullName evidence="3">Uncharacterized protein</fullName>
    </submittedName>
</protein>
<evidence type="ECO:0000256" key="1">
    <source>
        <dbReference type="SAM" id="MobiDB-lite"/>
    </source>
</evidence>
<evidence type="ECO:0000313" key="3">
    <source>
        <dbReference type="EMBL" id="MBB4696164.1"/>
    </source>
</evidence>
<keyword evidence="2" id="KW-0812">Transmembrane</keyword>
<organism evidence="3 4">
    <name type="scientific">Paractinoplanes abujensis</name>
    <dbReference type="NCBI Taxonomy" id="882441"/>
    <lineage>
        <taxon>Bacteria</taxon>
        <taxon>Bacillati</taxon>
        <taxon>Actinomycetota</taxon>
        <taxon>Actinomycetes</taxon>
        <taxon>Micromonosporales</taxon>
        <taxon>Micromonosporaceae</taxon>
        <taxon>Paractinoplanes</taxon>
    </lineage>
</organism>
<dbReference type="EMBL" id="JACHMF010000001">
    <property type="protein sequence ID" value="MBB4696164.1"/>
    <property type="molecule type" value="Genomic_DNA"/>
</dbReference>
<feature type="transmembrane region" description="Helical" evidence="2">
    <location>
        <begin position="101"/>
        <end position="124"/>
    </location>
</feature>
<reference evidence="3 4" key="1">
    <citation type="submission" date="2020-08" db="EMBL/GenBank/DDBJ databases">
        <title>Sequencing the genomes of 1000 actinobacteria strains.</title>
        <authorList>
            <person name="Klenk H.-P."/>
        </authorList>
    </citation>
    <scope>NUCLEOTIDE SEQUENCE [LARGE SCALE GENOMIC DNA]</scope>
    <source>
        <strain evidence="3 4">DSM 45518</strain>
    </source>
</reference>
<dbReference type="RefSeq" id="WP_184954408.1">
    <property type="nucleotide sequence ID" value="NZ_BOMC01000059.1"/>
</dbReference>
<feature type="transmembrane region" description="Helical" evidence="2">
    <location>
        <begin position="56"/>
        <end position="73"/>
    </location>
</feature>
<sequence length="267" mass="28340">MPSQQPPVSQQPPIEIDPPTSSEAVVEFGPAPQESRRRRWDFSGAGRDLLADRRTVPLAAALAALAALVSVLSEWQVTVVDADTIGNASGIRTVASSLDDLGVLGIGYVLGLFLLVPVLVLTLFGPPAARRTFRLAGLSVAGTLLGVLLAVAARLTSESYLIDPIYRIAFDGAETTLSYGRGVWCAFAAVLLAVTALYLSGRHLTSDPAAVPETFEVSSADIPPAAVWSWRRPAPSREEQPEGDALDLTVAPAQPFTSFPDDRDRPN</sequence>
<accession>A0A7W7CWV9</accession>
<dbReference type="Proteomes" id="UP000542742">
    <property type="component" value="Unassembled WGS sequence"/>
</dbReference>
<feature type="region of interest" description="Disordered" evidence="1">
    <location>
        <begin position="1"/>
        <end position="32"/>
    </location>
</feature>
<evidence type="ECO:0000256" key="2">
    <source>
        <dbReference type="SAM" id="Phobius"/>
    </source>
</evidence>
<comment type="caution">
    <text evidence="3">The sequence shown here is derived from an EMBL/GenBank/DDBJ whole genome shotgun (WGS) entry which is preliminary data.</text>
</comment>